<dbReference type="PANTHER" id="PTHR43841:SF3">
    <property type="entry name" value="(3R)-HYDROXYACYL-ACP DEHYDRATASE SUBUNIT HADB"/>
    <property type="match status" value="1"/>
</dbReference>
<dbReference type="HOGENOM" id="CLU_056696_0_0_6"/>
<dbReference type="Pfam" id="PF01575">
    <property type="entry name" value="MaoC_dehydratas"/>
    <property type="match status" value="1"/>
</dbReference>
<organism evidence="2 3">
    <name type="scientific">Oleispira antarctica RB-8</name>
    <dbReference type="NCBI Taxonomy" id="698738"/>
    <lineage>
        <taxon>Bacteria</taxon>
        <taxon>Pseudomonadati</taxon>
        <taxon>Pseudomonadota</taxon>
        <taxon>Gammaproteobacteria</taxon>
        <taxon>Oceanospirillales</taxon>
        <taxon>Oceanospirillaceae</taxon>
        <taxon>Oleispira</taxon>
    </lineage>
</organism>
<dbReference type="KEGG" id="oai:OLEAN_C31160"/>
<dbReference type="AlphaFoldDB" id="R4YQC5"/>
<name>R4YQC5_OLEAN</name>
<evidence type="ECO:0000313" key="2">
    <source>
        <dbReference type="EMBL" id="CCK77292.1"/>
    </source>
</evidence>
<dbReference type="EMBL" id="FO203512">
    <property type="protein sequence ID" value="CCK77292.1"/>
    <property type="molecule type" value="Genomic_DNA"/>
</dbReference>
<dbReference type="Gene3D" id="3.10.129.10">
    <property type="entry name" value="Hotdog Thioesterase"/>
    <property type="match status" value="1"/>
</dbReference>
<protein>
    <recommendedName>
        <fullName evidence="1">MaoC-like domain-containing protein</fullName>
    </recommendedName>
</protein>
<dbReference type="Proteomes" id="UP000032749">
    <property type="component" value="Chromosome"/>
</dbReference>
<proteinExistence type="predicted"/>
<evidence type="ECO:0000313" key="3">
    <source>
        <dbReference type="Proteomes" id="UP000032749"/>
    </source>
</evidence>
<evidence type="ECO:0000259" key="1">
    <source>
        <dbReference type="Pfam" id="PF01575"/>
    </source>
</evidence>
<dbReference type="InterPro" id="IPR029069">
    <property type="entry name" value="HotDog_dom_sf"/>
</dbReference>
<feature type="domain" description="MaoC-like" evidence="1">
    <location>
        <begin position="193"/>
        <end position="265"/>
    </location>
</feature>
<dbReference type="PANTHER" id="PTHR43841">
    <property type="entry name" value="3-HYDROXYACYL-THIOESTER DEHYDRATASE HTDX-RELATED"/>
    <property type="match status" value="1"/>
</dbReference>
<dbReference type="InterPro" id="IPR002539">
    <property type="entry name" value="MaoC-like_dom"/>
</dbReference>
<sequence>MSAINLEFHQAPGIACAMAKALFLRRKGFKAEVGMPEINASWYGAQADQGALKDYCETLDIEFTNTLPVLYPHVMAGGMHMHMLTHKVFPIGLLGAVHLKNTITQHKAIAISDKMDIHAQMGGFRLTAKGVEFDFTTQVKIADDVVWEELSIYFMAGKFGGKENPSTETSFDLASLDNMSDVASWSVPKNRGKKYASISGDYNPIHTSKYLAKLFGFKRDIAHGFGILAQAVNQSELANKTNISAGKCQVDVIFKGPLYLENDASLKQAADAVSDTQEQRFDLFSGSNPKPSICASIKSL</sequence>
<dbReference type="STRING" id="698738.OLEAN_C31160"/>
<gene>
    <name evidence="2" type="ORF">OLEAN_C31160</name>
</gene>
<accession>R4YQC5</accession>
<reference evidence="2 3" key="1">
    <citation type="journal article" date="2013" name="Nat. Commun.">
        <title>Genome sequence and functional genomic analysis of the oil-degrading bacterium Oleispira antarctica.</title>
        <authorList>
            <person name="Kube M."/>
            <person name="Chernikova T.N."/>
            <person name="Al-Ramahi Y."/>
            <person name="Beloqui A."/>
            <person name="Lopez-Cortez N."/>
            <person name="Guazzaroni M.E."/>
            <person name="Heipieper H.J."/>
            <person name="Klages S."/>
            <person name="Kotsyurbenko O.R."/>
            <person name="Langer I."/>
            <person name="Nechitaylo T.Y."/>
            <person name="Lunsdorf H."/>
            <person name="Fernandez M."/>
            <person name="Juarez S."/>
            <person name="Ciordia S."/>
            <person name="Singer A."/>
            <person name="Kagan O."/>
            <person name="Egorova O."/>
            <person name="Petit P.A."/>
            <person name="Stogios P."/>
            <person name="Kim Y."/>
            <person name="Tchigvintsev A."/>
            <person name="Flick R."/>
            <person name="Denaro R."/>
            <person name="Genovese M."/>
            <person name="Albar J.P."/>
            <person name="Reva O.N."/>
            <person name="Martinez-Gomariz M."/>
            <person name="Tran H."/>
            <person name="Ferrer M."/>
            <person name="Savchenko A."/>
            <person name="Yakunin A.F."/>
            <person name="Yakimov M.M."/>
            <person name="Golyshina O.V."/>
            <person name="Reinhardt R."/>
            <person name="Golyshin P.N."/>
        </authorList>
    </citation>
    <scope>NUCLEOTIDE SEQUENCE [LARGE SCALE GENOMIC DNA]</scope>
</reference>
<dbReference type="SUPFAM" id="SSF54637">
    <property type="entry name" value="Thioesterase/thiol ester dehydrase-isomerase"/>
    <property type="match status" value="1"/>
</dbReference>
<keyword evidence="3" id="KW-1185">Reference proteome</keyword>